<evidence type="ECO:0000313" key="3">
    <source>
        <dbReference type="Proteomes" id="UP000054721"/>
    </source>
</evidence>
<evidence type="ECO:0000256" key="1">
    <source>
        <dbReference type="SAM" id="MobiDB-lite"/>
    </source>
</evidence>
<protein>
    <submittedName>
        <fullName evidence="2">Uncharacterized protein</fullName>
    </submittedName>
</protein>
<proteinExistence type="predicted"/>
<gene>
    <name evidence="2" type="ORF">T02_9463</name>
</gene>
<evidence type="ECO:0000313" key="2">
    <source>
        <dbReference type="EMBL" id="KRZ55829.1"/>
    </source>
</evidence>
<dbReference type="EMBL" id="JYDW01000106">
    <property type="protein sequence ID" value="KRZ55829.1"/>
    <property type="molecule type" value="Genomic_DNA"/>
</dbReference>
<organism evidence="2 3">
    <name type="scientific">Trichinella nativa</name>
    <dbReference type="NCBI Taxonomy" id="6335"/>
    <lineage>
        <taxon>Eukaryota</taxon>
        <taxon>Metazoa</taxon>
        <taxon>Ecdysozoa</taxon>
        <taxon>Nematoda</taxon>
        <taxon>Enoplea</taxon>
        <taxon>Dorylaimia</taxon>
        <taxon>Trichinellida</taxon>
        <taxon>Trichinellidae</taxon>
        <taxon>Trichinella</taxon>
    </lineage>
</organism>
<keyword evidence="3" id="KW-1185">Reference proteome</keyword>
<dbReference type="AlphaFoldDB" id="A0A0V1L8Q0"/>
<feature type="compositionally biased region" description="Basic and acidic residues" evidence="1">
    <location>
        <begin position="7"/>
        <end position="19"/>
    </location>
</feature>
<dbReference type="Proteomes" id="UP000054721">
    <property type="component" value="Unassembled WGS sequence"/>
</dbReference>
<comment type="caution">
    <text evidence="2">The sequence shown here is derived from an EMBL/GenBank/DDBJ whole genome shotgun (WGS) entry which is preliminary data.</text>
</comment>
<name>A0A0V1L8Q0_9BILA</name>
<reference evidence="2 3" key="1">
    <citation type="submission" date="2015-05" db="EMBL/GenBank/DDBJ databases">
        <title>Evolution of Trichinella species and genotypes.</title>
        <authorList>
            <person name="Korhonen P.K."/>
            <person name="Edoardo P."/>
            <person name="Giuseppe L.R."/>
            <person name="Gasser R.B."/>
        </authorList>
    </citation>
    <scope>NUCLEOTIDE SEQUENCE [LARGE SCALE GENOMIC DNA]</scope>
    <source>
        <strain evidence="2">ISS10</strain>
    </source>
</reference>
<sequence>MVIKKSQRSDAAGHCKQEVNETIEEEEEEEERISYFQKSTRHRAKILKPRRQRPQLSFKGSACCCAKWKQLFQEQHNTINR</sequence>
<feature type="region of interest" description="Disordered" evidence="1">
    <location>
        <begin position="1"/>
        <end position="23"/>
    </location>
</feature>
<accession>A0A0V1L8Q0</accession>